<evidence type="ECO:0000256" key="9">
    <source>
        <dbReference type="ARBA" id="ARBA00023136"/>
    </source>
</evidence>
<dbReference type="InterPro" id="IPR039426">
    <property type="entry name" value="TonB-dep_rcpt-like"/>
</dbReference>
<evidence type="ECO:0000256" key="8">
    <source>
        <dbReference type="ARBA" id="ARBA00023077"/>
    </source>
</evidence>
<dbReference type="PROSITE" id="PS52016">
    <property type="entry name" value="TONB_DEPENDENT_REC_3"/>
    <property type="match status" value="1"/>
</dbReference>
<sequence length="804" mass="87661">MRANPIRAAFAACLAAGSALPLAAAGQESAEDPLEALFAEPTPATPQADAADELQTIAVESLREPAPEPAPPPRARQLEEIVVTASFREQDIQDVIGGAHVFGGRALDEAGATGVEDYLIEVPSVSLQKSGNGTAKIAMRGISNVNESDLGYADGSPTTGVYLNDVAIQGSGVFPDLNIYDLARVEVLKGPQGTLYGEGAMGGAIKMVTRAPNPNEWELRGALSASQTEQGDDSWDGRIAVNVPLVDDRLGARFVATRRHTGGFVDYVNLDRPDADAEDARSLRAALTWQAFDGLEFEYLHLNDWTDREQFPVVDVGEEEALINTREEDQYAITDFSIHALTLRWSLPFATLTSVSALYDTFRDTRRRTPVLQSVLQTQFNELGLTAPDIFSNASTHVVTDLDSFSQELRLVSHGSERFDWIAGLFFRDRNQTFDQEKREDSVPEDPTGLFTGILGGFNPLQGRQEQGFGDEAFTQYSAYGELTWHLVPEVFEITGGLRAFTEDISFFIDTRFYGLEAFLIGSNPDNLDPQTQTAHIYVAQDLKTRGLLPKLALGWHLNPDHLLYASVTRGFRSGTANVYAALESGPPIVKPDYVWNKELGIKSTWLDGTLITNLAGYHIDWEDIQGTVLGTARLGAVPTDFAHLDNAGDARVVGAEASIVWLAPDDLTLTLNAGYNDAEVTRPNAASQVRRGSGLPNTPRLTGSANLGWGFGLPFGLQGDLSATYAYVDGQLIVFESDEYDTIEIDSYELIKGHVGIARDRWKLQLFGDNLADTRAIVSISAPTPQHTVLTPRTIGLRLSYDF</sequence>
<evidence type="ECO:0000256" key="11">
    <source>
        <dbReference type="PROSITE-ProRule" id="PRU01360"/>
    </source>
</evidence>
<keyword evidence="4" id="KW-0410">Iron transport</keyword>
<feature type="domain" description="TonB-dependent receptor plug" evidence="15">
    <location>
        <begin position="93"/>
        <end position="204"/>
    </location>
</feature>
<evidence type="ECO:0000256" key="2">
    <source>
        <dbReference type="ARBA" id="ARBA00022448"/>
    </source>
</evidence>
<proteinExistence type="inferred from homology"/>
<comment type="similarity">
    <text evidence="11 12">Belongs to the TonB-dependent receptor family.</text>
</comment>
<dbReference type="PANTHER" id="PTHR32552">
    <property type="entry name" value="FERRICHROME IRON RECEPTOR-RELATED"/>
    <property type="match status" value="1"/>
</dbReference>
<feature type="chain" id="PRO_5046947146" evidence="13">
    <location>
        <begin position="24"/>
        <end position="804"/>
    </location>
</feature>
<dbReference type="SUPFAM" id="SSF56935">
    <property type="entry name" value="Porins"/>
    <property type="match status" value="1"/>
</dbReference>
<keyword evidence="5 11" id="KW-0812">Transmembrane</keyword>
<evidence type="ECO:0000313" key="16">
    <source>
        <dbReference type="EMBL" id="MES0875258.1"/>
    </source>
</evidence>
<evidence type="ECO:0000256" key="4">
    <source>
        <dbReference type="ARBA" id="ARBA00022496"/>
    </source>
</evidence>
<evidence type="ECO:0000256" key="3">
    <source>
        <dbReference type="ARBA" id="ARBA00022452"/>
    </source>
</evidence>
<evidence type="ECO:0000256" key="5">
    <source>
        <dbReference type="ARBA" id="ARBA00022692"/>
    </source>
</evidence>
<keyword evidence="8 12" id="KW-0798">TonB box</keyword>
<keyword evidence="7" id="KW-0406">Ion transport</keyword>
<dbReference type="InterPro" id="IPR012910">
    <property type="entry name" value="Plug_dom"/>
</dbReference>
<dbReference type="EMBL" id="JBEPIJ010000025">
    <property type="protein sequence ID" value="MES0875258.1"/>
    <property type="molecule type" value="Genomic_DNA"/>
</dbReference>
<evidence type="ECO:0000256" key="6">
    <source>
        <dbReference type="ARBA" id="ARBA00023004"/>
    </source>
</evidence>
<name>A0ABV2ADD7_9GAMM</name>
<dbReference type="InterPro" id="IPR036942">
    <property type="entry name" value="Beta-barrel_TonB_sf"/>
</dbReference>
<keyword evidence="9 11" id="KW-0472">Membrane</keyword>
<dbReference type="RefSeq" id="WP_352890734.1">
    <property type="nucleotide sequence ID" value="NZ_JBEPIJ010000025.1"/>
</dbReference>
<reference evidence="16 17" key="1">
    <citation type="submission" date="2024-06" db="EMBL/GenBank/DDBJ databases">
        <authorList>
            <person name="Li Z."/>
            <person name="Jiang Y."/>
        </authorList>
    </citation>
    <scope>NUCLEOTIDE SEQUENCE [LARGE SCALE GENOMIC DNA]</scope>
    <source>
        <strain evidence="16 17">HSW-8</strain>
    </source>
</reference>
<keyword evidence="10 11" id="KW-0998">Cell outer membrane</keyword>
<evidence type="ECO:0000256" key="10">
    <source>
        <dbReference type="ARBA" id="ARBA00023237"/>
    </source>
</evidence>
<evidence type="ECO:0000313" key="17">
    <source>
        <dbReference type="Proteomes" id="UP001465331"/>
    </source>
</evidence>
<evidence type="ECO:0000259" key="14">
    <source>
        <dbReference type="Pfam" id="PF00593"/>
    </source>
</evidence>
<dbReference type="InterPro" id="IPR000531">
    <property type="entry name" value="Beta-barrel_TonB"/>
</dbReference>
<keyword evidence="13" id="KW-0732">Signal</keyword>
<feature type="signal peptide" evidence="13">
    <location>
        <begin position="1"/>
        <end position="23"/>
    </location>
</feature>
<organism evidence="16 17">
    <name type="scientific">Sinimarinibacterium thermocellulolyticum</name>
    <dbReference type="NCBI Taxonomy" id="3170016"/>
    <lineage>
        <taxon>Bacteria</taxon>
        <taxon>Pseudomonadati</taxon>
        <taxon>Pseudomonadota</taxon>
        <taxon>Gammaproteobacteria</taxon>
        <taxon>Nevskiales</taxon>
        <taxon>Nevskiaceae</taxon>
        <taxon>Sinimarinibacterium</taxon>
    </lineage>
</organism>
<evidence type="ECO:0000256" key="13">
    <source>
        <dbReference type="SAM" id="SignalP"/>
    </source>
</evidence>
<comment type="subcellular location">
    <subcellularLocation>
        <location evidence="1 11">Cell outer membrane</location>
        <topology evidence="1 11">Multi-pass membrane protein</topology>
    </subcellularLocation>
</comment>
<protein>
    <submittedName>
        <fullName evidence="16">TonB-dependent receptor</fullName>
    </submittedName>
</protein>
<keyword evidence="3 11" id="KW-1134">Transmembrane beta strand</keyword>
<dbReference type="Proteomes" id="UP001465331">
    <property type="component" value="Unassembled WGS sequence"/>
</dbReference>
<feature type="domain" description="TonB-dependent receptor-like beta-barrel" evidence="14">
    <location>
        <begin position="329"/>
        <end position="772"/>
    </location>
</feature>
<evidence type="ECO:0000256" key="1">
    <source>
        <dbReference type="ARBA" id="ARBA00004571"/>
    </source>
</evidence>
<keyword evidence="2 11" id="KW-0813">Transport</keyword>
<evidence type="ECO:0000256" key="7">
    <source>
        <dbReference type="ARBA" id="ARBA00023065"/>
    </source>
</evidence>
<dbReference type="PANTHER" id="PTHR32552:SF81">
    <property type="entry name" value="TONB-DEPENDENT OUTER MEMBRANE RECEPTOR"/>
    <property type="match status" value="1"/>
</dbReference>
<keyword evidence="17" id="KW-1185">Reference proteome</keyword>
<gene>
    <name evidence="16" type="ORF">ABSH63_14745</name>
</gene>
<keyword evidence="16" id="KW-0675">Receptor</keyword>
<evidence type="ECO:0000256" key="12">
    <source>
        <dbReference type="RuleBase" id="RU003357"/>
    </source>
</evidence>
<evidence type="ECO:0000259" key="15">
    <source>
        <dbReference type="Pfam" id="PF07715"/>
    </source>
</evidence>
<keyword evidence="6" id="KW-0408">Iron</keyword>
<dbReference type="Pfam" id="PF00593">
    <property type="entry name" value="TonB_dep_Rec_b-barrel"/>
    <property type="match status" value="1"/>
</dbReference>
<accession>A0ABV2ADD7</accession>
<comment type="caution">
    <text evidence="16">The sequence shown here is derived from an EMBL/GenBank/DDBJ whole genome shotgun (WGS) entry which is preliminary data.</text>
</comment>
<dbReference type="Gene3D" id="2.40.170.20">
    <property type="entry name" value="TonB-dependent receptor, beta-barrel domain"/>
    <property type="match status" value="1"/>
</dbReference>
<dbReference type="Pfam" id="PF07715">
    <property type="entry name" value="Plug"/>
    <property type="match status" value="1"/>
</dbReference>